<dbReference type="AlphaFoldDB" id="A0AAV0N0D9"/>
<dbReference type="Gene3D" id="1.20.1280.50">
    <property type="match status" value="1"/>
</dbReference>
<evidence type="ECO:0000313" key="3">
    <source>
        <dbReference type="EMBL" id="CAI0451879.1"/>
    </source>
</evidence>
<protein>
    <recommendedName>
        <fullName evidence="2">KIB1-4 beta-propeller domain-containing protein</fullName>
    </recommendedName>
</protein>
<comment type="caution">
    <text evidence="3">The sequence shown here is derived from an EMBL/GenBank/DDBJ whole genome shotgun (WGS) entry which is preliminary data.</text>
</comment>
<proteinExistence type="predicted"/>
<dbReference type="InterPro" id="IPR005174">
    <property type="entry name" value="KIB1-4_b-propeller"/>
</dbReference>
<name>A0AAV0N0D9_9ROSI</name>
<dbReference type="PANTHER" id="PTHR44259">
    <property type="entry name" value="OS07G0183000 PROTEIN-RELATED"/>
    <property type="match status" value="1"/>
</dbReference>
<accession>A0AAV0N0D9</accession>
<sequence>MFCFKRSHLCVVSSRMMMTREEDKAKAGHDWSELPLELLVEIGQRVILLKEKIRIRAVCKTWRRCLAQQLPLLFRQSSPTLILPYCSINSNEGEDAGGGCVSQECRLLLDVAHNQRHHISFGEGLEEATCRGSAFGWLFMLQRTPVLFNPLSGDQISLPPITTFPEVLDYCPERVGEEYLLQSSDGSKVVAGKRYLESIYVQRIAMSAEPTSEDCVVMALCIRDQLPRLAFCKPGDDKWTLIPQPNGEPFGFANVVFCGGNFYANDNRGRVLICDLTIPKLSFLVTEADIVCLNSYLLMGPDDELMFVSRLAEEEDIVLGVDDDDSEVNAAGIYNGFPIPHVHHVEGQGQGQGQEEEEEEVDNNGLAEDIAGVEEDGLGPLEEEEEEEVDGHEEDAAGMLYIRDSDELLQAPWMYWTFDFRVYKLNKDTNEWDQVQTIGDYALFLGTNSPACLSTKDNLGLKSNCIYFTDDNFNSHFRHRHGGHDMGIYHLSDDTIESSYGTNSNRPFLVWPPPVWVSHSIY</sequence>
<feature type="domain" description="KIB1-4 beta-propeller" evidence="2">
    <location>
        <begin position="112"/>
        <end position="315"/>
    </location>
</feature>
<evidence type="ECO:0000259" key="2">
    <source>
        <dbReference type="Pfam" id="PF03478"/>
    </source>
</evidence>
<dbReference type="Pfam" id="PF03478">
    <property type="entry name" value="Beta-prop_KIB1-4"/>
    <property type="match status" value="2"/>
</dbReference>
<dbReference type="InterPro" id="IPR050942">
    <property type="entry name" value="F-box_BR-signaling"/>
</dbReference>
<dbReference type="EMBL" id="CAMGYJ010000007">
    <property type="protein sequence ID" value="CAI0451879.1"/>
    <property type="molecule type" value="Genomic_DNA"/>
</dbReference>
<feature type="domain" description="KIB1-4 beta-propeller" evidence="2">
    <location>
        <begin position="405"/>
        <end position="489"/>
    </location>
</feature>
<evidence type="ECO:0000313" key="4">
    <source>
        <dbReference type="Proteomes" id="UP001154282"/>
    </source>
</evidence>
<keyword evidence="4" id="KW-1185">Reference proteome</keyword>
<reference evidence="3" key="1">
    <citation type="submission" date="2022-08" db="EMBL/GenBank/DDBJ databases">
        <authorList>
            <person name="Gutierrez-Valencia J."/>
        </authorList>
    </citation>
    <scope>NUCLEOTIDE SEQUENCE</scope>
</reference>
<organism evidence="3 4">
    <name type="scientific">Linum tenue</name>
    <dbReference type="NCBI Taxonomy" id="586396"/>
    <lineage>
        <taxon>Eukaryota</taxon>
        <taxon>Viridiplantae</taxon>
        <taxon>Streptophyta</taxon>
        <taxon>Embryophyta</taxon>
        <taxon>Tracheophyta</taxon>
        <taxon>Spermatophyta</taxon>
        <taxon>Magnoliopsida</taxon>
        <taxon>eudicotyledons</taxon>
        <taxon>Gunneridae</taxon>
        <taxon>Pentapetalae</taxon>
        <taxon>rosids</taxon>
        <taxon>fabids</taxon>
        <taxon>Malpighiales</taxon>
        <taxon>Linaceae</taxon>
        <taxon>Linum</taxon>
    </lineage>
</organism>
<evidence type="ECO:0000256" key="1">
    <source>
        <dbReference type="SAM" id="MobiDB-lite"/>
    </source>
</evidence>
<feature type="compositionally biased region" description="Acidic residues" evidence="1">
    <location>
        <begin position="371"/>
        <end position="392"/>
    </location>
</feature>
<feature type="region of interest" description="Disordered" evidence="1">
    <location>
        <begin position="344"/>
        <end position="392"/>
    </location>
</feature>
<dbReference type="Proteomes" id="UP001154282">
    <property type="component" value="Unassembled WGS sequence"/>
</dbReference>
<gene>
    <name evidence="3" type="ORF">LITE_LOCUS31024</name>
</gene>